<keyword evidence="3 5" id="KW-1133">Transmembrane helix</keyword>
<keyword evidence="4 5" id="KW-0472">Membrane</keyword>
<dbReference type="InterPro" id="IPR003825">
    <property type="entry name" value="Colicin-V_CvpA"/>
</dbReference>
<evidence type="ECO:0000256" key="5">
    <source>
        <dbReference type="SAM" id="Phobius"/>
    </source>
</evidence>
<evidence type="ECO:0000256" key="2">
    <source>
        <dbReference type="ARBA" id="ARBA00022692"/>
    </source>
</evidence>
<sequence length="161" mass="17047">MALLDWIAVTLIVLSMLFGLMRGLVFEVISLVGWVAAFIAAQWLASDVAAWLPFGEPQAAWRYPLAFVLVFVAVAFGAGLVAALTRKLITVVGLRPVDRILGAAFGAARGAVALLVLAVVVHLLVLSDSAWWRDSLSAGVLDAALQGLKPALPEKLASYLP</sequence>
<dbReference type="Pfam" id="PF02674">
    <property type="entry name" value="Colicin_V"/>
    <property type="match status" value="1"/>
</dbReference>
<dbReference type="RefSeq" id="WP_042582182.1">
    <property type="nucleotide sequence ID" value="NZ_JXQQ01000097.1"/>
</dbReference>
<comment type="caution">
    <text evidence="6">The sequence shown here is derived from an EMBL/GenBank/DDBJ whole genome shotgun (WGS) entry which is preliminary data.</text>
</comment>
<dbReference type="GO" id="GO:0009403">
    <property type="term" value="P:toxin biosynthetic process"/>
    <property type="evidence" value="ECO:0007669"/>
    <property type="project" value="InterPro"/>
</dbReference>
<feature type="transmembrane region" description="Helical" evidence="5">
    <location>
        <begin position="106"/>
        <end position="126"/>
    </location>
</feature>
<evidence type="ECO:0000313" key="6">
    <source>
        <dbReference type="EMBL" id="KIQ20558.1"/>
    </source>
</evidence>
<feature type="transmembrane region" description="Helical" evidence="5">
    <location>
        <begin position="6"/>
        <end position="24"/>
    </location>
</feature>
<keyword evidence="2 5" id="KW-0812">Transmembrane</keyword>
<dbReference type="Proteomes" id="UP000032067">
    <property type="component" value="Unassembled WGS sequence"/>
</dbReference>
<evidence type="ECO:0000256" key="4">
    <source>
        <dbReference type="ARBA" id="ARBA00023136"/>
    </source>
</evidence>
<dbReference type="PANTHER" id="PTHR36926:SF1">
    <property type="entry name" value="COLICIN V PRODUCTION PROTEIN"/>
    <property type="match status" value="1"/>
</dbReference>
<evidence type="ECO:0000256" key="1">
    <source>
        <dbReference type="ARBA" id="ARBA00004141"/>
    </source>
</evidence>
<dbReference type="GO" id="GO:0016020">
    <property type="term" value="C:membrane"/>
    <property type="evidence" value="ECO:0007669"/>
    <property type="project" value="UniProtKB-SubCell"/>
</dbReference>
<evidence type="ECO:0000256" key="3">
    <source>
        <dbReference type="ARBA" id="ARBA00022989"/>
    </source>
</evidence>
<dbReference type="AlphaFoldDB" id="A0A0D0KUV0"/>
<protein>
    <submittedName>
        <fullName evidence="6">Colicin V synthesis protein</fullName>
    </submittedName>
</protein>
<name>A0A0D0KUV0_VARPD</name>
<gene>
    <name evidence="6" type="ORF">RT97_28325</name>
</gene>
<proteinExistence type="predicted"/>
<comment type="subcellular location">
    <subcellularLocation>
        <location evidence="1">Membrane</location>
        <topology evidence="1">Multi-pass membrane protein</topology>
    </subcellularLocation>
</comment>
<accession>A0A0D0KUV0</accession>
<dbReference type="EMBL" id="JXQQ01000097">
    <property type="protein sequence ID" value="KIQ20558.1"/>
    <property type="molecule type" value="Genomic_DNA"/>
</dbReference>
<dbReference type="OrthoDB" id="9810601at2"/>
<dbReference type="PANTHER" id="PTHR36926">
    <property type="entry name" value="COLICIN V PRODUCTION PROTEIN"/>
    <property type="match status" value="1"/>
</dbReference>
<feature type="transmembrane region" description="Helical" evidence="5">
    <location>
        <begin position="64"/>
        <end position="85"/>
    </location>
</feature>
<feature type="transmembrane region" description="Helical" evidence="5">
    <location>
        <begin position="31"/>
        <end position="52"/>
    </location>
</feature>
<reference evidence="6 7" key="1">
    <citation type="submission" date="2014-12" db="EMBL/GenBank/DDBJ databases">
        <title>16Stimator: statistical estimation of ribosomal gene copy numbers from draft genome assemblies.</title>
        <authorList>
            <person name="Perisin M.A."/>
            <person name="Vetter M."/>
            <person name="Gilbert J.A."/>
            <person name="Bergelson J."/>
        </authorList>
    </citation>
    <scope>NUCLEOTIDE SEQUENCE [LARGE SCALE GENOMIC DNA]</scope>
    <source>
        <strain evidence="6 7">MEDvA23</strain>
    </source>
</reference>
<evidence type="ECO:0000313" key="7">
    <source>
        <dbReference type="Proteomes" id="UP000032067"/>
    </source>
</evidence>
<organism evidence="6 7">
    <name type="scientific">Variovorax paradoxus</name>
    <dbReference type="NCBI Taxonomy" id="34073"/>
    <lineage>
        <taxon>Bacteria</taxon>
        <taxon>Pseudomonadati</taxon>
        <taxon>Pseudomonadota</taxon>
        <taxon>Betaproteobacteria</taxon>
        <taxon>Burkholderiales</taxon>
        <taxon>Comamonadaceae</taxon>
        <taxon>Variovorax</taxon>
    </lineage>
</organism>
<dbReference type="InterPro" id="IPR052719">
    <property type="entry name" value="CvpA-like"/>
</dbReference>